<dbReference type="EMBL" id="OZ019893">
    <property type="protein sequence ID" value="CAK9189658.1"/>
    <property type="molecule type" value="Genomic_DNA"/>
</dbReference>
<proteinExistence type="predicted"/>
<accession>A0ABP0T826</accession>
<evidence type="ECO:0008006" key="3">
    <source>
        <dbReference type="Google" id="ProtNLM"/>
    </source>
</evidence>
<sequence length="414" mass="47237">MKKSTLTYARNTWTDEYGDDEYNELLSECSLQCQLPKELGQKRHQWRCKFCTEIFKSKPSLNYHRYRGCPKIGHRLKMYPMVGKGKRDVVKHACSQKGFTIAAIPEGTEWELASMPQMNVELHGSLVSFPAGSEGHKQGVLEGPMGLIQACAAIPEGTEWELASMPQMNVESHGSNVSFPAGSKGHEQGVMKGPMDFIQACAAEDEKWKWSPLYLFLRDFSLLSTHLPRPWKHTTEEWDSVLKFSEEWEATGPQYDSCACAIVMALAHTWRIHFGSYIACVDLNKLPDQLENLSQEKEFGNNLSRVQRVLGSVIFGETKENRILANDIASFKATSETPGHQEVIKRVCNYFVSIAHVAMDDIMKFHPQFAKEMWVAGHLECDREPMIDWWKDTLSDVFSNNCYDDHMCRLLFSF</sequence>
<organism evidence="1 2">
    <name type="scientific">Sphagnum troendelagicum</name>
    <dbReference type="NCBI Taxonomy" id="128251"/>
    <lineage>
        <taxon>Eukaryota</taxon>
        <taxon>Viridiplantae</taxon>
        <taxon>Streptophyta</taxon>
        <taxon>Embryophyta</taxon>
        <taxon>Bryophyta</taxon>
        <taxon>Sphagnophytina</taxon>
        <taxon>Sphagnopsida</taxon>
        <taxon>Sphagnales</taxon>
        <taxon>Sphagnaceae</taxon>
        <taxon>Sphagnum</taxon>
    </lineage>
</organism>
<keyword evidence="2" id="KW-1185">Reference proteome</keyword>
<evidence type="ECO:0000313" key="1">
    <source>
        <dbReference type="EMBL" id="CAK9189658.1"/>
    </source>
</evidence>
<reference evidence="1 2" key="1">
    <citation type="submission" date="2024-02" db="EMBL/GenBank/DDBJ databases">
        <authorList>
            <consortium name="ELIXIR-Norway"/>
            <consortium name="Elixir Norway"/>
        </authorList>
    </citation>
    <scope>NUCLEOTIDE SEQUENCE [LARGE SCALE GENOMIC DNA]</scope>
</reference>
<evidence type="ECO:0000313" key="2">
    <source>
        <dbReference type="Proteomes" id="UP001497512"/>
    </source>
</evidence>
<dbReference type="Proteomes" id="UP001497512">
    <property type="component" value="Chromosome 1"/>
</dbReference>
<name>A0ABP0T826_9BRYO</name>
<protein>
    <recommendedName>
        <fullName evidence="3">C2H2-type domain-containing protein</fullName>
    </recommendedName>
</protein>
<gene>
    <name evidence="1" type="ORF">CSSPTR1EN2_LOCUS309</name>
</gene>